<dbReference type="SUPFAM" id="SSF53955">
    <property type="entry name" value="Lysozyme-like"/>
    <property type="match status" value="1"/>
</dbReference>
<dbReference type="Gene3D" id="1.10.530.10">
    <property type="match status" value="1"/>
</dbReference>
<dbReference type="AlphaFoldDB" id="A0A438IR24"/>
<comment type="caution">
    <text evidence="2">The sequence shown here is derived from an EMBL/GenBank/DDBJ whole genome shotgun (WGS) entry which is preliminary data.</text>
</comment>
<accession>A0A438IR24</accession>
<protein>
    <submittedName>
        <fullName evidence="2">Chitinase-like protein 1</fullName>
    </submittedName>
</protein>
<evidence type="ECO:0000313" key="1">
    <source>
        <dbReference type="EMBL" id="RVW39965.1"/>
    </source>
</evidence>
<proteinExistence type="predicted"/>
<dbReference type="EMBL" id="QGNW01001468">
    <property type="protein sequence ID" value="RVW39965.1"/>
    <property type="molecule type" value="Genomic_DNA"/>
</dbReference>
<name>A0A438IR24_VITVI</name>
<dbReference type="EMBL" id="QGNW01000089">
    <property type="protein sequence ID" value="RVW99055.1"/>
    <property type="molecule type" value="Genomic_DNA"/>
</dbReference>
<evidence type="ECO:0000313" key="3">
    <source>
        <dbReference type="Proteomes" id="UP000288805"/>
    </source>
</evidence>
<organism evidence="2 3">
    <name type="scientific">Vitis vinifera</name>
    <name type="common">Grape</name>
    <dbReference type="NCBI Taxonomy" id="29760"/>
    <lineage>
        <taxon>Eukaryota</taxon>
        <taxon>Viridiplantae</taxon>
        <taxon>Streptophyta</taxon>
        <taxon>Embryophyta</taxon>
        <taxon>Tracheophyta</taxon>
        <taxon>Spermatophyta</taxon>
        <taxon>Magnoliopsida</taxon>
        <taxon>eudicotyledons</taxon>
        <taxon>Gunneridae</taxon>
        <taxon>Pentapetalae</taxon>
        <taxon>rosids</taxon>
        <taxon>Vitales</taxon>
        <taxon>Vitaceae</taxon>
        <taxon>Viteae</taxon>
        <taxon>Vitis</taxon>
    </lineage>
</organism>
<evidence type="ECO:0000313" key="2">
    <source>
        <dbReference type="EMBL" id="RVW99055.1"/>
    </source>
</evidence>
<gene>
    <name evidence="2" type="primary">CTL1_0</name>
    <name evidence="1" type="synonym">CTL1_1</name>
    <name evidence="2" type="ORF">CK203_018917</name>
    <name evidence="1" type="ORF">CK203_081055</name>
</gene>
<sequence>MNVLYGDSVCGQGDVDSMNNIVSRYQYYLDLMGVGREEAGPHEVLTCAEQEAFNPSSSSSS</sequence>
<reference evidence="2 3" key="1">
    <citation type="journal article" date="2018" name="PLoS Genet.">
        <title>Population sequencing reveals clonal diversity and ancestral inbreeding in the grapevine cultivar Chardonnay.</title>
        <authorList>
            <person name="Roach M.J."/>
            <person name="Johnson D.L."/>
            <person name="Bohlmann J."/>
            <person name="van Vuuren H.J."/>
            <person name="Jones S.J."/>
            <person name="Pretorius I.S."/>
            <person name="Schmidt S.A."/>
            <person name="Borneman A.R."/>
        </authorList>
    </citation>
    <scope>NUCLEOTIDE SEQUENCE [LARGE SCALE GENOMIC DNA]</scope>
    <source>
        <strain evidence="3">cv. Chardonnay</strain>
        <strain evidence="2">I10V1</strain>
        <tissue evidence="2">Leaf</tissue>
    </source>
</reference>
<dbReference type="InterPro" id="IPR023346">
    <property type="entry name" value="Lysozyme-like_dom_sf"/>
</dbReference>
<dbReference type="Proteomes" id="UP000288805">
    <property type="component" value="Unassembled WGS sequence"/>
</dbReference>